<dbReference type="Proteomes" id="UP000095023">
    <property type="component" value="Unassembled WGS sequence"/>
</dbReference>
<feature type="region of interest" description="Disordered" evidence="1">
    <location>
        <begin position="100"/>
        <end position="142"/>
    </location>
</feature>
<evidence type="ECO:0000256" key="1">
    <source>
        <dbReference type="SAM" id="MobiDB-lite"/>
    </source>
</evidence>
<keyword evidence="3" id="KW-1185">Reference proteome</keyword>
<feature type="region of interest" description="Disordered" evidence="1">
    <location>
        <begin position="1"/>
        <end position="42"/>
    </location>
</feature>
<organism evidence="2 3">
    <name type="scientific">Tortispora caseinolytica NRRL Y-17796</name>
    <dbReference type="NCBI Taxonomy" id="767744"/>
    <lineage>
        <taxon>Eukaryota</taxon>
        <taxon>Fungi</taxon>
        <taxon>Dikarya</taxon>
        <taxon>Ascomycota</taxon>
        <taxon>Saccharomycotina</taxon>
        <taxon>Trigonopsidomycetes</taxon>
        <taxon>Trigonopsidales</taxon>
        <taxon>Trigonopsidaceae</taxon>
        <taxon>Tortispora</taxon>
    </lineage>
</organism>
<gene>
    <name evidence="2" type="ORF">CANCADRAFT_44156</name>
</gene>
<dbReference type="EMBL" id="KV453842">
    <property type="protein sequence ID" value="ODV90506.1"/>
    <property type="molecule type" value="Genomic_DNA"/>
</dbReference>
<evidence type="ECO:0000313" key="2">
    <source>
        <dbReference type="EMBL" id="ODV90506.1"/>
    </source>
</evidence>
<sequence>MNRSKDDLNGASGAETPLEREASVNDDSLSAQSSEIPRRIPTQHDKLWAELDMLTELDAQAEQVIAEGSFFGKKHSDAIDVLEKAQLNFREVLSRTEEQLQEQLRTSRSNMNSLREAVDPSATKPATEPHSKDTPEVENLDQIRSVLFDKETTRAVESAVDQVIASLKETSQGMQSYEEQAKDIWNDPTS</sequence>
<feature type="compositionally biased region" description="Polar residues" evidence="1">
    <location>
        <begin position="25"/>
        <end position="35"/>
    </location>
</feature>
<reference evidence="3" key="1">
    <citation type="submission" date="2016-02" db="EMBL/GenBank/DDBJ databases">
        <title>Comparative genomics of biotechnologically important yeasts.</title>
        <authorList>
            <consortium name="DOE Joint Genome Institute"/>
            <person name="Riley R."/>
            <person name="Haridas S."/>
            <person name="Wolfe K.H."/>
            <person name="Lopes M.R."/>
            <person name="Hittinger C.T."/>
            <person name="Goker M."/>
            <person name="Salamov A."/>
            <person name="Wisecaver J."/>
            <person name="Long T.M."/>
            <person name="Aerts A.L."/>
            <person name="Barry K."/>
            <person name="Choi C."/>
            <person name="Clum A."/>
            <person name="Coughlan A.Y."/>
            <person name="Deshpande S."/>
            <person name="Douglass A.P."/>
            <person name="Hanson S.J."/>
            <person name="Klenk H.-P."/>
            <person name="Labutti K."/>
            <person name="Lapidus A."/>
            <person name="Lindquist E."/>
            <person name="Lipzen A."/>
            <person name="Meier-Kolthoff J.P."/>
            <person name="Ohm R.A."/>
            <person name="Otillar R.P."/>
            <person name="Pangilinan J."/>
            <person name="Peng Y."/>
            <person name="Rokas A."/>
            <person name="Rosa C.A."/>
            <person name="Scheuner C."/>
            <person name="Sibirny A.A."/>
            <person name="Slot J.C."/>
            <person name="Stielow J.B."/>
            <person name="Sun H."/>
            <person name="Kurtzman C.P."/>
            <person name="Blackwell M."/>
            <person name="Jeffries T.W."/>
            <person name="Grigoriev I.V."/>
        </authorList>
    </citation>
    <scope>NUCLEOTIDE SEQUENCE [LARGE SCALE GENOMIC DNA]</scope>
    <source>
        <strain evidence="3">NRRL Y-17796</strain>
    </source>
</reference>
<dbReference type="AlphaFoldDB" id="A0A1E4TFH7"/>
<protein>
    <submittedName>
        <fullName evidence="2">Uncharacterized protein</fullName>
    </submittedName>
</protein>
<feature type="compositionally biased region" description="Basic and acidic residues" evidence="1">
    <location>
        <begin position="179"/>
        <end position="190"/>
    </location>
</feature>
<dbReference type="OrthoDB" id="4065597at2759"/>
<feature type="region of interest" description="Disordered" evidence="1">
    <location>
        <begin position="170"/>
        <end position="190"/>
    </location>
</feature>
<accession>A0A1E4TFH7</accession>
<name>A0A1E4TFH7_9ASCO</name>
<evidence type="ECO:0000313" key="3">
    <source>
        <dbReference type="Proteomes" id="UP000095023"/>
    </source>
</evidence>
<proteinExistence type="predicted"/>
<dbReference type="Pfam" id="PF17242">
    <property type="entry name" value="DUF5315"/>
    <property type="match status" value="1"/>
</dbReference>
<feature type="compositionally biased region" description="Polar residues" evidence="1">
    <location>
        <begin position="101"/>
        <end position="113"/>
    </location>
</feature>